<keyword evidence="2" id="KW-1185">Reference proteome</keyword>
<dbReference type="AlphaFoldDB" id="A0A1W1WSL0"/>
<dbReference type="Proteomes" id="UP000192602">
    <property type="component" value="Unassembled WGS sequence"/>
</dbReference>
<sequence>MFINRFPKMAALQKFRAIALGFNEEIAEAIGIAEATKYAIFKNLSYRRRREKEREYVTKKLKITPENLDVETFTLFKLQALNGLPFVGEKTYTSEDYNRAVFMKFGEEAGKKIEEWAKNIIDSCDKALLENEQKFFNECWKPHRDENPLKN</sequence>
<dbReference type="EMBL" id="FWWZ01000001">
    <property type="protein sequence ID" value="SMC09226.1"/>
    <property type="molecule type" value="Genomic_DNA"/>
</dbReference>
<proteinExistence type="predicted"/>
<evidence type="ECO:0000313" key="2">
    <source>
        <dbReference type="Proteomes" id="UP000192602"/>
    </source>
</evidence>
<evidence type="ECO:0000313" key="1">
    <source>
        <dbReference type="EMBL" id="SMC09226.1"/>
    </source>
</evidence>
<name>A0A1W1WSL0_9BACT</name>
<organism evidence="1 2">
    <name type="scientific">Nitratiruptor tergarcus DSM 16512</name>
    <dbReference type="NCBI Taxonomy" id="1069081"/>
    <lineage>
        <taxon>Bacteria</taxon>
        <taxon>Pseudomonadati</taxon>
        <taxon>Campylobacterota</taxon>
        <taxon>Epsilonproteobacteria</taxon>
        <taxon>Nautiliales</taxon>
        <taxon>Nitratiruptoraceae</taxon>
        <taxon>Nitratiruptor</taxon>
    </lineage>
</organism>
<dbReference type="RefSeq" id="WP_084275466.1">
    <property type="nucleotide sequence ID" value="NZ_AP026671.1"/>
</dbReference>
<reference evidence="2" key="1">
    <citation type="submission" date="2017-04" db="EMBL/GenBank/DDBJ databases">
        <authorList>
            <person name="Varghese N."/>
            <person name="Submissions S."/>
        </authorList>
    </citation>
    <scope>NUCLEOTIDE SEQUENCE [LARGE SCALE GENOMIC DNA]</scope>
    <source>
        <strain evidence="2">DSM 16512</strain>
    </source>
</reference>
<gene>
    <name evidence="1" type="ORF">SAMN05660197_1032</name>
</gene>
<accession>A0A1W1WSL0</accession>
<protein>
    <submittedName>
        <fullName evidence="1">Uncharacterized protein</fullName>
    </submittedName>
</protein>
<dbReference type="STRING" id="1069081.SAMN05660197_1032"/>
<dbReference type="OrthoDB" id="13679at2"/>